<dbReference type="STRING" id="318479.A0A0N4UM23"/>
<dbReference type="Proteomes" id="UP000038040">
    <property type="component" value="Unplaced"/>
</dbReference>
<dbReference type="WBParaSite" id="DME_0000887501-mRNA-1">
    <property type="protein sequence ID" value="DME_0000887501-mRNA-1"/>
    <property type="gene ID" value="DME_0000887501"/>
</dbReference>
<dbReference type="AlphaFoldDB" id="A0A0N4UM23"/>
<dbReference type="PANTHER" id="PTHR23276:SF2">
    <property type="entry name" value="PROTEIN PRRC1"/>
    <property type="match status" value="1"/>
</dbReference>
<gene>
    <name evidence="1" type="ORF">DME_LOCUS10513</name>
</gene>
<name>A0A0N4UM23_DRAME</name>
<protein>
    <submittedName>
        <fullName evidence="4">Maintenance of telomere capping protein 6</fullName>
    </submittedName>
</protein>
<dbReference type="PANTHER" id="PTHR23276">
    <property type="entry name" value="PROTEIN PRRC1"/>
    <property type="match status" value="1"/>
</dbReference>
<dbReference type="EMBL" id="UYYG01001221">
    <property type="protein sequence ID" value="VDN60540.1"/>
    <property type="molecule type" value="Genomic_DNA"/>
</dbReference>
<dbReference type="Proteomes" id="UP000274756">
    <property type="component" value="Unassembled WGS sequence"/>
</dbReference>
<organism evidence="2 4">
    <name type="scientific">Dracunculus medinensis</name>
    <name type="common">Guinea worm</name>
    <dbReference type="NCBI Taxonomy" id="318479"/>
    <lineage>
        <taxon>Eukaryota</taxon>
        <taxon>Metazoa</taxon>
        <taxon>Ecdysozoa</taxon>
        <taxon>Nematoda</taxon>
        <taxon>Chromadorea</taxon>
        <taxon>Rhabditida</taxon>
        <taxon>Spirurina</taxon>
        <taxon>Dracunculoidea</taxon>
        <taxon>Dracunculidae</taxon>
        <taxon>Dracunculus</taxon>
    </lineage>
</organism>
<proteinExistence type="predicted"/>
<accession>A0A0N4UM23</accession>
<evidence type="ECO:0000313" key="2">
    <source>
        <dbReference type="Proteomes" id="UP000038040"/>
    </source>
</evidence>
<dbReference type="GO" id="GO:0005737">
    <property type="term" value="C:cytoplasm"/>
    <property type="evidence" value="ECO:0007669"/>
    <property type="project" value="TreeGrafter"/>
</dbReference>
<evidence type="ECO:0000313" key="3">
    <source>
        <dbReference type="Proteomes" id="UP000274756"/>
    </source>
</evidence>
<reference evidence="1 3" key="2">
    <citation type="submission" date="2018-11" db="EMBL/GenBank/DDBJ databases">
        <authorList>
            <consortium name="Pathogen Informatics"/>
        </authorList>
    </citation>
    <scope>NUCLEOTIDE SEQUENCE [LARGE SCALE GENOMIC DNA]</scope>
</reference>
<evidence type="ECO:0000313" key="1">
    <source>
        <dbReference type="EMBL" id="VDN60540.1"/>
    </source>
</evidence>
<dbReference type="InterPro" id="IPR026534">
    <property type="entry name" value="PRRC1"/>
</dbReference>
<evidence type="ECO:0000313" key="4">
    <source>
        <dbReference type="WBParaSite" id="DME_0000887501-mRNA-1"/>
    </source>
</evidence>
<dbReference type="GO" id="GO:0034237">
    <property type="term" value="F:protein kinase A regulatory subunit binding"/>
    <property type="evidence" value="ECO:0007669"/>
    <property type="project" value="TreeGrafter"/>
</dbReference>
<sequence length="364" mass="40544">MLKDISITLPLKRTTPVIQHTSSIPPQLHPFPQPAITIVTPCLDSAINSDSPAVSAYESKLINGNVPMEPIVERDDAISFVKSGQQKPIAIGLSEIKDQLDRLEENKNSGGMLSWIQNTVKQSNFLSEVANKAKIGMGSVLTTLDPGMKDFFKIENALEVVIFNDNHRIVSAVVDGFRRVFSGLNYQMIGTSDIDKFKPQVVGYELAHKYIDERLFNISNSGFVISDITIVVIQPFLHFIKGKWYDSSIIAAQKSEIKHHVYTQPVPVSDKVITALKVFLVTVHKTDSFLPFFILHVVYNVILYLQAHTPLDYELNAFTTTVGNGYGEVFGVDPDDWQYNILSFSSSELYTMASTVLASLLKQS</sequence>
<reference evidence="4" key="1">
    <citation type="submission" date="2017-02" db="UniProtKB">
        <authorList>
            <consortium name="WormBaseParasite"/>
        </authorList>
    </citation>
    <scope>IDENTIFICATION</scope>
</reference>
<keyword evidence="3" id="KW-1185">Reference proteome</keyword>
<dbReference type="OrthoDB" id="4968544at2759"/>